<dbReference type="InterPro" id="IPR027051">
    <property type="entry name" value="XdhC_Rossmann_dom"/>
</dbReference>
<sequence length="369" mass="41041">MASVCSFSILTLRYPLIPNRLWIVLCLVNFRIGKCSDKRIRRTARMISEFKHIIDTYRKVDFTQRKAALATVIGLKGSGYRRPGARMLITDDGHWTGAISGGCLEGDALRKAREVMQSGQARLVTYDTTQPDGENFGIGLGCHGVLDVMIEPLNPADSDNSLEVLDQILQDRREVELSKPLPNGEFFTEQLKPDIQLLVFGAGYDAIPLVAQAKMIGWHVVVADDCVAHLNPKRFAQADQLLAIQRDNVRQSVTIDQYSAAVLISHNYKFDRSVLRELLQTDIRYIGILGPKKRGDALLDELADVVQPSDYDRIFAPVGLDIGAENPPEIALSIVSEVQAVFRQTSARPLKFKNAPIHQPVEQPTPIES</sequence>
<reference evidence="3 4" key="1">
    <citation type="journal article" date="2012" name="J. Bacteriol.">
        <title>Genome Sequence of the Filamentous Bacterium Fibrisoma limi BUZ 3T.</title>
        <authorList>
            <person name="Filippini M."/>
            <person name="Qi W."/>
            <person name="Jaenicke S."/>
            <person name="Goesmann A."/>
            <person name="Smits T.H."/>
            <person name="Bagheri H.C."/>
        </authorList>
    </citation>
    <scope>NUCLEOTIDE SEQUENCE [LARGE SCALE GENOMIC DNA]</scope>
    <source>
        <strain evidence="4">BUZ 3T</strain>
    </source>
</reference>
<dbReference type="GO" id="GO:0004854">
    <property type="term" value="F:xanthine dehydrogenase activity"/>
    <property type="evidence" value="ECO:0007669"/>
    <property type="project" value="UniProtKB-EC"/>
</dbReference>
<organism evidence="3 4">
    <name type="scientific">Fibrisoma limi BUZ 3</name>
    <dbReference type="NCBI Taxonomy" id="1185876"/>
    <lineage>
        <taxon>Bacteria</taxon>
        <taxon>Pseudomonadati</taxon>
        <taxon>Bacteroidota</taxon>
        <taxon>Cytophagia</taxon>
        <taxon>Cytophagales</taxon>
        <taxon>Spirosomataceae</taxon>
        <taxon>Fibrisoma</taxon>
    </lineage>
</organism>
<protein>
    <submittedName>
        <fullName evidence="3">Xanthine dehydrogenase</fullName>
        <ecNumber evidence="3">1.17.1.4</ecNumber>
    </submittedName>
</protein>
<dbReference type="Proteomes" id="UP000009309">
    <property type="component" value="Unassembled WGS sequence"/>
</dbReference>
<accession>I2GBE5</accession>
<dbReference type="STRING" id="1185876.BN8_00134"/>
<dbReference type="EC" id="1.17.1.4" evidence="3"/>
<keyword evidence="3" id="KW-0560">Oxidoreductase</keyword>
<dbReference type="AlphaFoldDB" id="I2GBE5"/>
<dbReference type="InterPro" id="IPR052698">
    <property type="entry name" value="MoCofactor_Util/Proc"/>
</dbReference>
<keyword evidence="4" id="KW-1185">Reference proteome</keyword>
<evidence type="ECO:0000259" key="1">
    <source>
        <dbReference type="Pfam" id="PF02625"/>
    </source>
</evidence>
<evidence type="ECO:0000313" key="4">
    <source>
        <dbReference type="Proteomes" id="UP000009309"/>
    </source>
</evidence>
<feature type="domain" description="XdhC Rossmann" evidence="2">
    <location>
        <begin position="197"/>
        <end position="338"/>
    </location>
</feature>
<dbReference type="eggNOG" id="COG1975">
    <property type="taxonomic scope" value="Bacteria"/>
</dbReference>
<gene>
    <name evidence="3" type="ORF">BN8_00134</name>
</gene>
<dbReference type="PANTHER" id="PTHR30388:SF4">
    <property type="entry name" value="MOLYBDENUM COFACTOR INSERTION CHAPERONE PAOD"/>
    <property type="match status" value="1"/>
</dbReference>
<dbReference type="Pfam" id="PF02625">
    <property type="entry name" value="XdhC_CoxI"/>
    <property type="match status" value="1"/>
</dbReference>
<evidence type="ECO:0000259" key="2">
    <source>
        <dbReference type="Pfam" id="PF13478"/>
    </source>
</evidence>
<dbReference type="PANTHER" id="PTHR30388">
    <property type="entry name" value="ALDEHYDE OXIDOREDUCTASE MOLYBDENUM COFACTOR ASSEMBLY PROTEIN"/>
    <property type="match status" value="1"/>
</dbReference>
<evidence type="ECO:0000313" key="3">
    <source>
        <dbReference type="EMBL" id="CCH51219.1"/>
    </source>
</evidence>
<name>I2GBE5_9BACT</name>
<feature type="domain" description="XdhC- CoxI" evidence="1">
    <location>
        <begin position="64"/>
        <end position="127"/>
    </location>
</feature>
<comment type="caution">
    <text evidence="3">The sequence shown here is derived from an EMBL/GenBank/DDBJ whole genome shotgun (WGS) entry which is preliminary data.</text>
</comment>
<proteinExistence type="predicted"/>
<dbReference type="Pfam" id="PF13478">
    <property type="entry name" value="XdhC_C"/>
    <property type="match status" value="1"/>
</dbReference>
<dbReference type="EMBL" id="CAIT01000004">
    <property type="protein sequence ID" value="CCH51219.1"/>
    <property type="molecule type" value="Genomic_DNA"/>
</dbReference>
<dbReference type="InterPro" id="IPR003777">
    <property type="entry name" value="XdhC_CoxI"/>
</dbReference>
<dbReference type="Gene3D" id="3.40.50.720">
    <property type="entry name" value="NAD(P)-binding Rossmann-like Domain"/>
    <property type="match status" value="1"/>
</dbReference>